<organism evidence="1 2">
    <name type="scientific">Glomus cerebriforme</name>
    <dbReference type="NCBI Taxonomy" id="658196"/>
    <lineage>
        <taxon>Eukaryota</taxon>
        <taxon>Fungi</taxon>
        <taxon>Fungi incertae sedis</taxon>
        <taxon>Mucoromycota</taxon>
        <taxon>Glomeromycotina</taxon>
        <taxon>Glomeromycetes</taxon>
        <taxon>Glomerales</taxon>
        <taxon>Glomeraceae</taxon>
        <taxon>Glomus</taxon>
    </lineage>
</organism>
<proteinExistence type="predicted"/>
<dbReference type="Proteomes" id="UP000265703">
    <property type="component" value="Unassembled WGS sequence"/>
</dbReference>
<dbReference type="OrthoDB" id="2319705at2759"/>
<protein>
    <submittedName>
        <fullName evidence="1">Uncharacterized protein</fullName>
    </submittedName>
</protein>
<dbReference type="EMBL" id="QKYT01000209">
    <property type="protein sequence ID" value="RIA89700.1"/>
    <property type="molecule type" value="Genomic_DNA"/>
</dbReference>
<evidence type="ECO:0000313" key="2">
    <source>
        <dbReference type="Proteomes" id="UP000265703"/>
    </source>
</evidence>
<name>A0A397SU45_9GLOM</name>
<comment type="caution">
    <text evidence="1">The sequence shown here is derived from an EMBL/GenBank/DDBJ whole genome shotgun (WGS) entry which is preliminary data.</text>
</comment>
<keyword evidence="2" id="KW-1185">Reference proteome</keyword>
<sequence>MDENTQIVLFSSQILTEVRNKYPNTVKLLNYNANGTVKCLETNGILSTYLEEHQFDVTHSGSDNLIAWRDYRYAIMRYLDKLCYKICSTSDYAKLSSAREYLADYIRDEHYKKFKYWPKTGLTQSDHINLNIVAKYPYSGYLIVWACEGWITVTDEHLKQDKYTAKFSGSPTLKILMLDEIKTRELEESASNDFDEAKKTVDSYKGRLTWSNLRK</sequence>
<reference evidence="1 2" key="1">
    <citation type="submission" date="2018-06" db="EMBL/GenBank/DDBJ databases">
        <title>Comparative genomics reveals the genomic features of Rhizophagus irregularis, R. cerebriforme, R. diaphanum and Gigaspora rosea, and their symbiotic lifestyle signature.</title>
        <authorList>
            <person name="Morin E."/>
            <person name="San Clemente H."/>
            <person name="Chen E.C.H."/>
            <person name="De La Providencia I."/>
            <person name="Hainaut M."/>
            <person name="Kuo A."/>
            <person name="Kohler A."/>
            <person name="Murat C."/>
            <person name="Tang N."/>
            <person name="Roy S."/>
            <person name="Loubradou J."/>
            <person name="Henrissat B."/>
            <person name="Grigoriev I.V."/>
            <person name="Corradi N."/>
            <person name="Roux C."/>
            <person name="Martin F.M."/>
        </authorList>
    </citation>
    <scope>NUCLEOTIDE SEQUENCE [LARGE SCALE GENOMIC DNA]</scope>
    <source>
        <strain evidence="1 2">DAOM 227022</strain>
    </source>
</reference>
<accession>A0A397SU45</accession>
<gene>
    <name evidence="1" type="ORF">C1645_738442</name>
</gene>
<dbReference type="AlphaFoldDB" id="A0A397SU45"/>
<evidence type="ECO:0000313" key="1">
    <source>
        <dbReference type="EMBL" id="RIA89700.1"/>
    </source>
</evidence>